<evidence type="ECO:0000313" key="7">
    <source>
        <dbReference type="Proteomes" id="UP001605036"/>
    </source>
</evidence>
<dbReference type="Proteomes" id="UP001605036">
    <property type="component" value="Unassembled WGS sequence"/>
</dbReference>
<accession>A0ABD1XZ03</accession>
<sequence>MAGAIITSTKKISKLPKLQPAHGFLEHPLCGSCVLYCTCGALPPLEIPRLERNSGPSAQGRLCIFRRYEKTTLGAFLYSSNPPILSGKQKDSDTAAARKRRRSSVPTVSQWWSLTRDYKDLFGATVSQRFELVKEPADVSNSRGKELKKSNF</sequence>
<evidence type="ECO:0000256" key="1">
    <source>
        <dbReference type="ARBA" id="ARBA00004613"/>
    </source>
</evidence>
<feature type="region of interest" description="Disordered" evidence="5">
    <location>
        <begin position="82"/>
        <end position="103"/>
    </location>
</feature>
<dbReference type="EMBL" id="JBHFFA010000007">
    <property type="protein sequence ID" value="KAL2614050.1"/>
    <property type="molecule type" value="Genomic_DNA"/>
</dbReference>
<evidence type="ECO:0000256" key="3">
    <source>
        <dbReference type="ARBA" id="ARBA00022729"/>
    </source>
</evidence>
<proteinExistence type="inferred from homology"/>
<dbReference type="GO" id="GO:0005576">
    <property type="term" value="C:extracellular region"/>
    <property type="evidence" value="ECO:0007669"/>
    <property type="project" value="UniProtKB-SubCell"/>
</dbReference>
<evidence type="ECO:0000313" key="6">
    <source>
        <dbReference type="EMBL" id="KAL2614050.1"/>
    </source>
</evidence>
<comment type="similarity">
    <text evidence="4">Belongs to the EXORDIUM family.</text>
</comment>
<organism evidence="6 7">
    <name type="scientific">Riccia fluitans</name>
    <dbReference type="NCBI Taxonomy" id="41844"/>
    <lineage>
        <taxon>Eukaryota</taxon>
        <taxon>Viridiplantae</taxon>
        <taxon>Streptophyta</taxon>
        <taxon>Embryophyta</taxon>
        <taxon>Marchantiophyta</taxon>
        <taxon>Marchantiopsida</taxon>
        <taxon>Marchantiidae</taxon>
        <taxon>Marchantiales</taxon>
        <taxon>Ricciaceae</taxon>
        <taxon>Riccia</taxon>
    </lineage>
</organism>
<evidence type="ECO:0000256" key="2">
    <source>
        <dbReference type="ARBA" id="ARBA00022525"/>
    </source>
</evidence>
<reference evidence="6 7" key="1">
    <citation type="submission" date="2024-09" db="EMBL/GenBank/DDBJ databases">
        <title>Chromosome-scale assembly of Riccia fluitans.</title>
        <authorList>
            <person name="Paukszto L."/>
            <person name="Sawicki J."/>
            <person name="Karawczyk K."/>
            <person name="Piernik-Szablinska J."/>
            <person name="Szczecinska M."/>
            <person name="Mazdziarz M."/>
        </authorList>
    </citation>
    <scope>NUCLEOTIDE SEQUENCE [LARGE SCALE GENOMIC DNA]</scope>
    <source>
        <strain evidence="6">Rf_01</strain>
        <tissue evidence="6">Aerial parts of the thallus</tissue>
    </source>
</reference>
<gene>
    <name evidence="6" type="ORF">R1flu_025742</name>
</gene>
<keyword evidence="2" id="KW-0964">Secreted</keyword>
<comment type="subcellular location">
    <subcellularLocation>
        <location evidence="1">Secreted</location>
    </subcellularLocation>
</comment>
<name>A0ABD1XZ03_9MARC</name>
<evidence type="ECO:0000256" key="4">
    <source>
        <dbReference type="ARBA" id="ARBA00023591"/>
    </source>
</evidence>
<keyword evidence="3" id="KW-0732">Signal</keyword>
<comment type="caution">
    <text evidence="6">The sequence shown here is derived from an EMBL/GenBank/DDBJ whole genome shotgun (WGS) entry which is preliminary data.</text>
</comment>
<protein>
    <submittedName>
        <fullName evidence="6">Uncharacterized protein</fullName>
    </submittedName>
</protein>
<dbReference type="Pfam" id="PF04674">
    <property type="entry name" value="Phi_1"/>
    <property type="match status" value="1"/>
</dbReference>
<evidence type="ECO:0000256" key="5">
    <source>
        <dbReference type="SAM" id="MobiDB-lite"/>
    </source>
</evidence>
<dbReference type="InterPro" id="IPR006766">
    <property type="entry name" value="EXORDIUM-like"/>
</dbReference>
<keyword evidence="7" id="KW-1185">Reference proteome</keyword>
<dbReference type="AlphaFoldDB" id="A0ABD1XZ03"/>